<dbReference type="EMBL" id="JXSQ01000016">
    <property type="protein sequence ID" value="KIP52083.1"/>
    <property type="molecule type" value="Genomic_DNA"/>
</dbReference>
<dbReference type="PANTHER" id="PTHR11236">
    <property type="entry name" value="AMINOBENZOATE/ANTHRANILATE SYNTHASE"/>
    <property type="match status" value="1"/>
</dbReference>
<dbReference type="SUPFAM" id="SSF56322">
    <property type="entry name" value="ADC synthase"/>
    <property type="match status" value="1"/>
</dbReference>
<dbReference type="PANTHER" id="PTHR11236:SF9">
    <property type="entry name" value="ANTHRANILATE SYNTHASE COMPONENT 1"/>
    <property type="match status" value="1"/>
</dbReference>
<dbReference type="Gene3D" id="3.60.120.10">
    <property type="entry name" value="Anthranilate synthase"/>
    <property type="match status" value="1"/>
</dbReference>
<comment type="caution">
    <text evidence="2">The sequence shown here is derived from an EMBL/GenBank/DDBJ whole genome shotgun (WGS) entry which is preliminary data.</text>
</comment>
<name>A0A0D0IRL8_9MICO</name>
<sequence>MVEIGGLDVNALDVARALSRTGAPWFWLDGEAAAPGEQRVSYLGVASEVREAIAGEEKAFLAALRSGHARPAEQGRGFSSGWIVALGYEFGVALLGIDPDPDDAAAAFALRVDAVLALDHVSGAASISGDPAAVRQLCELLAPESSVAAVAPAISAAASTAGAATEPAWRSADYGGAVEECRSAIRRGDAYVLCLTDSAEAETARTPLELYERLRGGAMRGGVIALPDRALVSASPERFLSVRALPDEAGFTVATHPIKGTRPRGETPERDAELARELAADPKERAENLMIVDLMRNDLSRVCAPGSVRVERFLEVETHPRVHQLVSTVTGQLESGRDVYDAIEYCFPGGSMTGAPKRSAVEILAGLEAGPRGLYSGCFGWIDDSGDAELAMTIRGVELRGELPQADALRAPDAVRALVGAGGGITIDSDPAAERRERDLKAAAMLAIL</sequence>
<dbReference type="Pfam" id="PF00425">
    <property type="entry name" value="Chorismate_bind"/>
    <property type="match status" value="1"/>
</dbReference>
<dbReference type="AlphaFoldDB" id="A0A0D0IRL8"/>
<dbReference type="OrthoDB" id="3518032at2"/>
<proteinExistence type="predicted"/>
<gene>
    <name evidence="2" type="ORF">SD72_11475</name>
</gene>
<dbReference type="PRINTS" id="PR00095">
    <property type="entry name" value="ANTSNTHASEI"/>
</dbReference>
<dbReference type="Proteomes" id="UP000032120">
    <property type="component" value="Unassembled WGS sequence"/>
</dbReference>
<dbReference type="GO" id="GO:0000162">
    <property type="term" value="P:L-tryptophan biosynthetic process"/>
    <property type="evidence" value="ECO:0007669"/>
    <property type="project" value="TreeGrafter"/>
</dbReference>
<evidence type="ECO:0000313" key="2">
    <source>
        <dbReference type="EMBL" id="KIP52083.1"/>
    </source>
</evidence>
<evidence type="ECO:0000259" key="1">
    <source>
        <dbReference type="Pfam" id="PF00425"/>
    </source>
</evidence>
<dbReference type="InterPro" id="IPR005801">
    <property type="entry name" value="ADC_synthase"/>
</dbReference>
<evidence type="ECO:0000313" key="3">
    <source>
        <dbReference type="Proteomes" id="UP000032120"/>
    </source>
</evidence>
<keyword evidence="3" id="KW-1185">Reference proteome</keyword>
<protein>
    <recommendedName>
        <fullName evidence="1">Chorismate-utilising enzyme C-terminal domain-containing protein</fullName>
    </recommendedName>
</protein>
<reference evidence="2 3" key="1">
    <citation type="submission" date="2015-01" db="EMBL/GenBank/DDBJ databases">
        <title>Draft genome sequence of Leucobacter komagatae strain VKM ST2845.</title>
        <authorList>
            <person name="Karlyshev A.V."/>
            <person name="Kudryashova E.B."/>
        </authorList>
    </citation>
    <scope>NUCLEOTIDE SEQUENCE [LARGE SCALE GENOMIC DNA]</scope>
    <source>
        <strain evidence="2 3">VKM ST2845</strain>
    </source>
</reference>
<accession>A0A0D0IRL8</accession>
<organism evidence="2 3">
    <name type="scientific">Leucobacter komagatae</name>
    <dbReference type="NCBI Taxonomy" id="55969"/>
    <lineage>
        <taxon>Bacteria</taxon>
        <taxon>Bacillati</taxon>
        <taxon>Actinomycetota</taxon>
        <taxon>Actinomycetes</taxon>
        <taxon>Micrococcales</taxon>
        <taxon>Microbacteriaceae</taxon>
        <taxon>Leucobacter</taxon>
    </lineage>
</organism>
<feature type="domain" description="Chorismate-utilising enzyme C-terminal" evidence="1">
    <location>
        <begin position="172"/>
        <end position="441"/>
    </location>
</feature>
<dbReference type="InterPro" id="IPR015890">
    <property type="entry name" value="Chorismate_C"/>
</dbReference>
<dbReference type="InterPro" id="IPR019999">
    <property type="entry name" value="Anth_synth_I-like"/>
</dbReference>